<dbReference type="GO" id="GO:0006253">
    <property type="term" value="P:dCTP catabolic process"/>
    <property type="evidence" value="ECO:0007669"/>
    <property type="project" value="TreeGrafter"/>
</dbReference>
<keyword evidence="4" id="KW-1185">Reference proteome</keyword>
<sequence length="314" mass="35113">MGFFLIISCTITTTLLLLTSTMPSTAFTQPITSASPKSILTINSAAMIGRVDFAYLRDNCATTNDTKISEVEPNNNSIATIRDLIFELGAITGMICTTFMSVPHDFNRTDDESRPSPNDDPFWTEPSPQKEELSRQLGELFLHLFRISASCHLDLCTCVLKKIELNGQKYPVELCKGKAGKYTDYSEHTGITTTEGQCTINTPTKASSNDMEDTTTVEGITILIRNFADERLWHRHHCPRNIALAMMGEVGELAEIFQWKKDEGELDMKMTEKELDKVGQEVADVTIYLLRLADVCHVQLGDEARKLIEACEED</sequence>
<dbReference type="SUPFAM" id="SSF101386">
    <property type="entry name" value="all-alpha NTP pyrophosphatases"/>
    <property type="match status" value="2"/>
</dbReference>
<evidence type="ECO:0000313" key="3">
    <source>
        <dbReference type="EMBL" id="KAK1738349.1"/>
    </source>
</evidence>
<reference evidence="3" key="1">
    <citation type="submission" date="2023-06" db="EMBL/GenBank/DDBJ databases">
        <title>Survivors Of The Sea: Transcriptome response of Skeletonema marinoi to long-term dormancy.</title>
        <authorList>
            <person name="Pinder M.I.M."/>
            <person name="Kourtchenko O."/>
            <person name="Robertson E.K."/>
            <person name="Larsson T."/>
            <person name="Maumus F."/>
            <person name="Osuna-Cruz C.M."/>
            <person name="Vancaester E."/>
            <person name="Stenow R."/>
            <person name="Vandepoele K."/>
            <person name="Ploug H."/>
            <person name="Bruchert V."/>
            <person name="Godhe A."/>
            <person name="Topel M."/>
        </authorList>
    </citation>
    <scope>NUCLEOTIDE SEQUENCE</scope>
    <source>
        <strain evidence="3">R05AC</strain>
    </source>
</reference>
<dbReference type="GO" id="GO:0047840">
    <property type="term" value="F:dCTP diphosphatase activity"/>
    <property type="evidence" value="ECO:0007669"/>
    <property type="project" value="UniProtKB-EC"/>
</dbReference>
<dbReference type="EC" id="3.6.1.12" evidence="3"/>
<dbReference type="CDD" id="cd11537">
    <property type="entry name" value="NTP-PPase_RS21-C6_like"/>
    <property type="match status" value="1"/>
</dbReference>
<dbReference type="PANTHER" id="PTHR46523">
    <property type="entry name" value="DCTP PYROPHOSPHATASE 1"/>
    <property type="match status" value="1"/>
</dbReference>
<evidence type="ECO:0000256" key="2">
    <source>
        <dbReference type="SAM" id="SignalP"/>
    </source>
</evidence>
<feature type="chain" id="PRO_5042076588" evidence="2">
    <location>
        <begin position="29"/>
        <end position="314"/>
    </location>
</feature>
<dbReference type="InterPro" id="IPR052555">
    <property type="entry name" value="dCTP_Pyrophosphatase"/>
</dbReference>
<dbReference type="AlphaFoldDB" id="A0AAD8Y374"/>
<keyword evidence="2" id="KW-0732">Signal</keyword>
<evidence type="ECO:0000313" key="4">
    <source>
        <dbReference type="Proteomes" id="UP001224775"/>
    </source>
</evidence>
<dbReference type="Proteomes" id="UP001224775">
    <property type="component" value="Unassembled WGS sequence"/>
</dbReference>
<proteinExistence type="predicted"/>
<dbReference type="EMBL" id="JATAAI010000021">
    <property type="protein sequence ID" value="KAK1738349.1"/>
    <property type="molecule type" value="Genomic_DNA"/>
</dbReference>
<dbReference type="GO" id="GO:0005829">
    <property type="term" value="C:cytosol"/>
    <property type="evidence" value="ECO:0007669"/>
    <property type="project" value="TreeGrafter"/>
</dbReference>
<dbReference type="Gene3D" id="1.10.287.1080">
    <property type="entry name" value="MazG-like"/>
    <property type="match status" value="2"/>
</dbReference>
<feature type="signal peptide" evidence="2">
    <location>
        <begin position="1"/>
        <end position="28"/>
    </location>
</feature>
<dbReference type="PANTHER" id="PTHR46523:SF1">
    <property type="entry name" value="DCTP PYROPHOSPHATASE 1"/>
    <property type="match status" value="1"/>
</dbReference>
<comment type="caution">
    <text evidence="3">The sequence shown here is derived from an EMBL/GenBank/DDBJ whole genome shotgun (WGS) entry which is preliminary data.</text>
</comment>
<keyword evidence="3" id="KW-0378">Hydrolase</keyword>
<organism evidence="3 4">
    <name type="scientific">Skeletonema marinoi</name>
    <dbReference type="NCBI Taxonomy" id="267567"/>
    <lineage>
        <taxon>Eukaryota</taxon>
        <taxon>Sar</taxon>
        <taxon>Stramenopiles</taxon>
        <taxon>Ochrophyta</taxon>
        <taxon>Bacillariophyta</taxon>
        <taxon>Coscinodiscophyceae</taxon>
        <taxon>Thalassiosirophycidae</taxon>
        <taxon>Thalassiosirales</taxon>
        <taxon>Skeletonemataceae</taxon>
        <taxon>Skeletonema</taxon>
        <taxon>Skeletonema marinoi-dohrnii complex</taxon>
    </lineage>
</organism>
<feature type="region of interest" description="Disordered" evidence="1">
    <location>
        <begin position="107"/>
        <end position="129"/>
    </location>
</feature>
<gene>
    <name evidence="3" type="ORF">QTG54_011018</name>
</gene>
<evidence type="ECO:0000256" key="1">
    <source>
        <dbReference type="SAM" id="MobiDB-lite"/>
    </source>
</evidence>
<name>A0AAD8Y374_9STRA</name>
<dbReference type="InterPro" id="IPR025984">
    <property type="entry name" value="DCTPP"/>
</dbReference>
<protein>
    <submittedName>
        <fullName evidence="3">dCTP pyrophosphatase</fullName>
        <ecNumber evidence="3">3.6.1.12</ecNumber>
    </submittedName>
</protein>
<accession>A0AAD8Y374</accession>
<dbReference type="GO" id="GO:0042262">
    <property type="term" value="P:DNA protection"/>
    <property type="evidence" value="ECO:0007669"/>
    <property type="project" value="TreeGrafter"/>
</dbReference>